<protein>
    <recommendedName>
        <fullName evidence="15">MANSC domain-containing protein</fullName>
    </recommendedName>
</protein>
<name>A0AAN7Q1B6_9COLE</name>
<evidence type="ECO:0000256" key="5">
    <source>
        <dbReference type="ARBA" id="ARBA00023136"/>
    </source>
</evidence>
<dbReference type="GO" id="GO:0016020">
    <property type="term" value="C:membrane"/>
    <property type="evidence" value="ECO:0007669"/>
    <property type="project" value="UniProtKB-SubCell"/>
</dbReference>
<organism evidence="13 14">
    <name type="scientific">Aquatica leii</name>
    <dbReference type="NCBI Taxonomy" id="1421715"/>
    <lineage>
        <taxon>Eukaryota</taxon>
        <taxon>Metazoa</taxon>
        <taxon>Ecdysozoa</taxon>
        <taxon>Arthropoda</taxon>
        <taxon>Hexapoda</taxon>
        <taxon>Insecta</taxon>
        <taxon>Pterygota</taxon>
        <taxon>Neoptera</taxon>
        <taxon>Endopterygota</taxon>
        <taxon>Coleoptera</taxon>
        <taxon>Polyphaga</taxon>
        <taxon>Elateriformia</taxon>
        <taxon>Elateroidea</taxon>
        <taxon>Lampyridae</taxon>
        <taxon>Luciolinae</taxon>
        <taxon>Aquatica</taxon>
    </lineage>
</organism>
<dbReference type="PROSITE" id="PS50948">
    <property type="entry name" value="PAN"/>
    <property type="match status" value="1"/>
</dbReference>
<evidence type="ECO:0000259" key="11">
    <source>
        <dbReference type="PROSITE" id="PS50948"/>
    </source>
</evidence>
<keyword evidence="6" id="KW-1015">Disulfide bond</keyword>
<dbReference type="InterPro" id="IPR013980">
    <property type="entry name" value="MANSC_dom"/>
</dbReference>
<dbReference type="InterPro" id="IPR011106">
    <property type="entry name" value="MANSC_N"/>
</dbReference>
<reference evidence="14" key="1">
    <citation type="submission" date="2023-01" db="EMBL/GenBank/DDBJ databases">
        <title>Key to firefly adult light organ development and bioluminescence: homeobox transcription factors regulate luciferase expression and transportation to peroxisome.</title>
        <authorList>
            <person name="Fu X."/>
        </authorList>
    </citation>
    <scope>NUCLEOTIDE SEQUENCE [LARGE SCALE GENOMIC DNA]</scope>
</reference>
<dbReference type="PROSITE" id="PS01209">
    <property type="entry name" value="LDLRA_1"/>
    <property type="match status" value="1"/>
</dbReference>
<dbReference type="SUPFAM" id="SSF57424">
    <property type="entry name" value="LDL receptor-like module"/>
    <property type="match status" value="1"/>
</dbReference>
<dbReference type="CDD" id="cd00112">
    <property type="entry name" value="LDLa"/>
    <property type="match status" value="1"/>
</dbReference>
<feature type="domain" description="Apple" evidence="11">
    <location>
        <begin position="21"/>
        <end position="106"/>
    </location>
</feature>
<dbReference type="InterPro" id="IPR023415">
    <property type="entry name" value="LDLR_class-A_CS"/>
</dbReference>
<evidence type="ECO:0000259" key="12">
    <source>
        <dbReference type="PROSITE" id="PS50986"/>
    </source>
</evidence>
<dbReference type="SMART" id="SM00765">
    <property type="entry name" value="MANEC"/>
    <property type="match status" value="1"/>
</dbReference>
<evidence type="ECO:0000256" key="3">
    <source>
        <dbReference type="ARBA" id="ARBA00022729"/>
    </source>
</evidence>
<evidence type="ECO:0000256" key="7">
    <source>
        <dbReference type="ARBA" id="ARBA00023180"/>
    </source>
</evidence>
<feature type="domain" description="MANSC" evidence="12">
    <location>
        <begin position="27"/>
        <end position="104"/>
    </location>
</feature>
<dbReference type="Pfam" id="PF00057">
    <property type="entry name" value="Ldl_recept_a"/>
    <property type="match status" value="1"/>
</dbReference>
<comment type="caution">
    <text evidence="8">Lacks conserved residue(s) required for the propagation of feature annotation.</text>
</comment>
<comment type="subcellular location">
    <subcellularLocation>
        <location evidence="1">Membrane</location>
        <topology evidence="1">Single-pass type I membrane protein</topology>
    </subcellularLocation>
</comment>
<dbReference type="Proteomes" id="UP001353858">
    <property type="component" value="Unassembled WGS sequence"/>
</dbReference>
<dbReference type="PROSITE" id="PS50986">
    <property type="entry name" value="MANSC"/>
    <property type="match status" value="1"/>
</dbReference>
<evidence type="ECO:0000313" key="13">
    <source>
        <dbReference type="EMBL" id="KAK4875690.1"/>
    </source>
</evidence>
<dbReference type="PANTHER" id="PTHR46876:SF1">
    <property type="entry name" value="LOW-DENSITY LIPOPROTEIN RECEPTOR-RELATED PROTEIN 11"/>
    <property type="match status" value="1"/>
</dbReference>
<feature type="region of interest" description="Disordered" evidence="9">
    <location>
        <begin position="406"/>
        <end position="458"/>
    </location>
</feature>
<feature type="compositionally biased region" description="Basic and acidic residues" evidence="9">
    <location>
        <begin position="442"/>
        <end position="458"/>
    </location>
</feature>
<keyword evidence="7" id="KW-0325">Glycoprotein</keyword>
<keyword evidence="2 10" id="KW-0812">Transmembrane</keyword>
<gene>
    <name evidence="13" type="ORF">RN001_012112</name>
</gene>
<evidence type="ECO:0000256" key="2">
    <source>
        <dbReference type="ARBA" id="ARBA00022692"/>
    </source>
</evidence>
<accession>A0AAN7Q1B6</accession>
<dbReference type="PROSITE" id="PS50068">
    <property type="entry name" value="LDLRA_2"/>
    <property type="match status" value="1"/>
</dbReference>
<sequence>MSIGLVNRKIDKRSDIDLQTCLENFDIHKDKIIRTQDSKNMGAKYINEIDLGSREECLRLCCETENCDVFVFEEKNSGSCYLFQCGPPEDFKCKFTHHANYSSAILAVNRHLPDLESQIKLTKHEQELAKLSFRKPEVENEVDKNKTPEIKTTLSTTTVTEVKVVTTPPTKKTQIKDTIKCSRYQFECRSTKECIGIYNACDGIPQCADGSDEGPELECPGALTTPQSTHIRPNPSYEEVPNTQNRPIIPQPFLNHKYQQPIPQREQINVQMTNPQRTDADFIRPDLQNSFAPRPPAVPYERVNIPPYQQIPAQIQNNWMPRQPNQMPQPYPQFEDRNSHIFNHKENGLQVSEGQDIRYNKHKGAMQVLHRALGYSSAGQGQYPEGTGKDIAKIGSYLDDTYRQNPQYPEKWLKPPSRVSVTDDRSKPYYQTSQEQSSVTWKLDKPPQDHEHEKMAQDLKHSKSLMEKVTPEKKQIKIEKVETHHHEHSGEHGQYPKVAAYKVAEVLDLQDGITDTPSGAVLSLTLGLIITVVMALLIGCRLRVVRRKIRRGGKSYAHDADYLVNGMYL</sequence>
<keyword evidence="4 10" id="KW-1133">Transmembrane helix</keyword>
<keyword evidence="14" id="KW-1185">Reference proteome</keyword>
<dbReference type="AlphaFoldDB" id="A0AAN7Q1B6"/>
<dbReference type="SMART" id="SM00192">
    <property type="entry name" value="LDLa"/>
    <property type="match status" value="1"/>
</dbReference>
<evidence type="ECO:0000256" key="6">
    <source>
        <dbReference type="ARBA" id="ARBA00023157"/>
    </source>
</evidence>
<feature type="region of interest" description="Disordered" evidence="9">
    <location>
        <begin position="224"/>
        <end position="246"/>
    </location>
</feature>
<dbReference type="PANTHER" id="PTHR46876">
    <property type="entry name" value="LOW-DENSITY LIPOPROTEIN RECEPTOR-RELATED PROTEIN 11"/>
    <property type="match status" value="1"/>
</dbReference>
<keyword evidence="5 10" id="KW-0472">Membrane</keyword>
<evidence type="ECO:0000256" key="4">
    <source>
        <dbReference type="ARBA" id="ARBA00022989"/>
    </source>
</evidence>
<dbReference type="InterPro" id="IPR003609">
    <property type="entry name" value="Pan_app"/>
</dbReference>
<dbReference type="InterPro" id="IPR002172">
    <property type="entry name" value="LDrepeatLR_classA_rpt"/>
</dbReference>
<dbReference type="Gene3D" id="4.10.400.10">
    <property type="entry name" value="Low-density Lipoprotein Receptor"/>
    <property type="match status" value="1"/>
</dbReference>
<dbReference type="EMBL" id="JARPUR010000005">
    <property type="protein sequence ID" value="KAK4875690.1"/>
    <property type="molecule type" value="Genomic_DNA"/>
</dbReference>
<proteinExistence type="predicted"/>
<dbReference type="Pfam" id="PF07502">
    <property type="entry name" value="MANEC"/>
    <property type="match status" value="1"/>
</dbReference>
<dbReference type="InterPro" id="IPR036055">
    <property type="entry name" value="LDL_receptor-like_sf"/>
</dbReference>
<comment type="caution">
    <text evidence="13">The sequence shown here is derived from an EMBL/GenBank/DDBJ whole genome shotgun (WGS) entry which is preliminary data.</text>
</comment>
<evidence type="ECO:0000256" key="8">
    <source>
        <dbReference type="PROSITE-ProRule" id="PRU00124"/>
    </source>
</evidence>
<keyword evidence="3" id="KW-0732">Signal</keyword>
<feature type="transmembrane region" description="Helical" evidence="10">
    <location>
        <begin position="520"/>
        <end position="544"/>
    </location>
</feature>
<evidence type="ECO:0000256" key="10">
    <source>
        <dbReference type="SAM" id="Phobius"/>
    </source>
</evidence>
<feature type="compositionally biased region" description="Polar residues" evidence="9">
    <location>
        <begin position="429"/>
        <end position="440"/>
    </location>
</feature>
<evidence type="ECO:0000313" key="14">
    <source>
        <dbReference type="Proteomes" id="UP001353858"/>
    </source>
</evidence>
<evidence type="ECO:0000256" key="9">
    <source>
        <dbReference type="SAM" id="MobiDB-lite"/>
    </source>
</evidence>
<evidence type="ECO:0008006" key="15">
    <source>
        <dbReference type="Google" id="ProtNLM"/>
    </source>
</evidence>
<evidence type="ECO:0000256" key="1">
    <source>
        <dbReference type="ARBA" id="ARBA00004479"/>
    </source>
</evidence>